<dbReference type="SUPFAM" id="SSF52540">
    <property type="entry name" value="P-loop containing nucleoside triphosphate hydrolases"/>
    <property type="match status" value="1"/>
</dbReference>
<dbReference type="PROSITE" id="PS50901">
    <property type="entry name" value="FTSK"/>
    <property type="match status" value="1"/>
</dbReference>
<evidence type="ECO:0000313" key="6">
    <source>
        <dbReference type="EMBL" id="MDR7346746.1"/>
    </source>
</evidence>
<evidence type="ECO:0000256" key="1">
    <source>
        <dbReference type="ARBA" id="ARBA00022741"/>
    </source>
</evidence>
<protein>
    <submittedName>
        <fullName evidence="6">S-DNA-T family DNA segregation ATPase FtsK/SpoIIIE</fullName>
    </submittedName>
</protein>
<feature type="binding site" evidence="3">
    <location>
        <begin position="504"/>
        <end position="511"/>
    </location>
    <ligand>
        <name>ATP</name>
        <dbReference type="ChEBI" id="CHEBI:30616"/>
    </ligand>
</feature>
<dbReference type="Proteomes" id="UP001183794">
    <property type="component" value="Unassembled WGS sequence"/>
</dbReference>
<sequence>MKGTVMYLQIFGLASPPAWWYLSRVPAEGGAELAAALRDILGSRLKFYCGNKLLDEYEQHDLAELWTTQPPQILAKPADAEPRVEPETYLKLITTTGPDAGRVFPLTRRNLSVGRASARAQVRDPWLSGYDFDIRLASDGPTIISTGAQPRVWDYGDVFISGQTTFVLRRGIQGPLHAPRDPGDYAISPGQPPSPPNLLLQIIGAAAPLLIGVVLMLVTGMWYFLLFSGISVIIAAVLILQYRRARSRHIAAIHDELQRVADRFAADVFTPHELIGAFSSPDEDPLALTGLQPTFPVVTVGTGARQAQLTDSQDSDRWASHLVGRVSSVLCLEPGSQTLITGDLATRRALKHWLLAQIMRHAKATGTGFIDESIHVGGPPAVEVLEGYVPAPDPKLHQLIFLRDSNVVADDETAVVDLNEGTIEGPYRSTNLEVFGLSEPTLQLVSQELLLTRPAEQVEPHHLNLTQNLLEGTATAQMLTTVGSGKLGLSIDLVREGPHLLITGTTGSGKSELLLTVLVGLAQRYPPSEMSLILLDFKGGSSFNVLAALPHTMSVETNHVAAASFRSLEAIAAELYRREALFAKHLVADYAAYRRAFPQRLLPRLVVAIDELRVLVDQNTEAATTLAHLAATGRSLGFHLILATQRTQGAVSADIRANIGSTIALRTATEHDSWDVLGSADAFQISPVTPGRAYFKAGAAAPRMFQTARYTLEDDPLLIVPQDDPRVHKVASTSDWPGVVRRLQQSAAVLPTPPPVILPALVNEIEVATLREQYGTTALHTPIGLVDDPANCRQYPVEIGTSGTASDELRLSGSVAWIGAAGSGLEALVDVVSNHVVRTAEHKILFEGRQLAQTLPGWDYEMLIDLATSDALRDVLDDLRTKLASGMHITLVITEWGSWANAPVTGSFQGLEECLIRLMRQFSPLLTVYVFGARELAGGRLLATIPDRFYIPKNSTAEHQLIWPTLRLVPPVTARAVLVTADQPQGGLEVQLCIG</sequence>
<evidence type="ECO:0000256" key="4">
    <source>
        <dbReference type="SAM" id="Phobius"/>
    </source>
</evidence>
<evidence type="ECO:0000259" key="5">
    <source>
        <dbReference type="PROSITE" id="PS50901"/>
    </source>
</evidence>
<keyword evidence="4" id="KW-1133">Transmembrane helix</keyword>
<dbReference type="InterPro" id="IPR027417">
    <property type="entry name" value="P-loop_NTPase"/>
</dbReference>
<dbReference type="PANTHER" id="PTHR22683">
    <property type="entry name" value="SPORULATION PROTEIN RELATED"/>
    <property type="match status" value="1"/>
</dbReference>
<accession>A0ABU2AZH5</accession>
<keyword evidence="7" id="KW-1185">Reference proteome</keyword>
<keyword evidence="4" id="KW-0812">Transmembrane</keyword>
<dbReference type="InterPro" id="IPR050206">
    <property type="entry name" value="FtsK/SpoIIIE/SftA"/>
</dbReference>
<comment type="caution">
    <text evidence="6">The sequence shown here is derived from an EMBL/GenBank/DDBJ whole genome shotgun (WGS) entry which is preliminary data.</text>
</comment>
<keyword evidence="2 3" id="KW-0067">ATP-binding</keyword>
<keyword evidence="1 3" id="KW-0547">Nucleotide-binding</keyword>
<evidence type="ECO:0000256" key="2">
    <source>
        <dbReference type="ARBA" id="ARBA00022840"/>
    </source>
</evidence>
<dbReference type="Gene3D" id="3.40.50.300">
    <property type="entry name" value="P-loop containing nucleotide triphosphate hydrolases"/>
    <property type="match status" value="1"/>
</dbReference>
<dbReference type="Pfam" id="PF01580">
    <property type="entry name" value="FtsK_SpoIIIE"/>
    <property type="match status" value="1"/>
</dbReference>
<gene>
    <name evidence="6" type="ORF">J2S62_001003</name>
</gene>
<evidence type="ECO:0000256" key="3">
    <source>
        <dbReference type="PROSITE-ProRule" id="PRU00289"/>
    </source>
</evidence>
<dbReference type="PANTHER" id="PTHR22683:SF1">
    <property type="entry name" value="TYPE VII SECRETION SYSTEM PROTEIN ESSC"/>
    <property type="match status" value="1"/>
</dbReference>
<reference evidence="6 7" key="1">
    <citation type="submission" date="2023-07" db="EMBL/GenBank/DDBJ databases">
        <title>Sequencing the genomes of 1000 actinobacteria strains.</title>
        <authorList>
            <person name="Klenk H.-P."/>
        </authorList>
    </citation>
    <scope>NUCLEOTIDE SEQUENCE [LARGE SCALE GENOMIC DNA]</scope>
    <source>
        <strain evidence="6 7">DSM 22966</strain>
    </source>
</reference>
<dbReference type="InterPro" id="IPR002543">
    <property type="entry name" value="FtsK_dom"/>
</dbReference>
<feature type="domain" description="FtsK" evidence="5">
    <location>
        <begin position="486"/>
        <end position="674"/>
    </location>
</feature>
<feature type="transmembrane region" description="Helical" evidence="4">
    <location>
        <begin position="222"/>
        <end position="240"/>
    </location>
</feature>
<proteinExistence type="predicted"/>
<keyword evidence="4" id="KW-0472">Membrane</keyword>
<feature type="transmembrane region" description="Helical" evidence="4">
    <location>
        <begin position="198"/>
        <end position="216"/>
    </location>
</feature>
<dbReference type="EMBL" id="JAVDYJ010000001">
    <property type="protein sequence ID" value="MDR7346746.1"/>
    <property type="molecule type" value="Genomic_DNA"/>
</dbReference>
<name>A0ABU2AZH5_9MICC</name>
<evidence type="ECO:0000313" key="7">
    <source>
        <dbReference type="Proteomes" id="UP001183794"/>
    </source>
</evidence>
<organism evidence="6 7">
    <name type="scientific">Enteractinococcus fodinae</name>
    <dbReference type="NCBI Taxonomy" id="684663"/>
    <lineage>
        <taxon>Bacteria</taxon>
        <taxon>Bacillati</taxon>
        <taxon>Actinomycetota</taxon>
        <taxon>Actinomycetes</taxon>
        <taxon>Micrococcales</taxon>
        <taxon>Micrococcaceae</taxon>
    </lineage>
</organism>